<keyword evidence="7 11" id="KW-0863">Zinc-finger</keyword>
<dbReference type="InterPro" id="IPR001841">
    <property type="entry name" value="Znf_RING"/>
</dbReference>
<evidence type="ECO:0000256" key="5">
    <source>
        <dbReference type="ARBA" id="ARBA00022723"/>
    </source>
</evidence>
<feature type="region of interest" description="Disordered" evidence="12">
    <location>
        <begin position="1"/>
        <end position="29"/>
    </location>
</feature>
<dbReference type="CDD" id="cd23134">
    <property type="entry name" value="RING-HC_ITT1-like"/>
    <property type="match status" value="1"/>
</dbReference>
<reference evidence="16 17" key="1">
    <citation type="submission" date="2019-10" db="EMBL/GenBank/DDBJ databases">
        <authorList>
            <person name="Palmer J.M."/>
        </authorList>
    </citation>
    <scope>NUCLEOTIDE SEQUENCE [LARGE SCALE GENOMIC DNA]</scope>
    <source>
        <strain evidence="16 17">TWF718</strain>
    </source>
</reference>
<sequence length="705" mass="79335">MSSKSKGKQRADNNGGHRPAAALTRRPTDVSDILSSQISTLALEPSENISPDDERILEIATIAVIYPEFSKIGKLGGSIEIEISPSSPITTKFTLLDGAEDVKKEETADISHLPPLVFEFQLPVGYPYSQPPNIRLVSSWLEPEVIRNLREELLETWEGLRDQVIFAYVDTLQSAADRMFDLPIPLDVRVNQKEKIEILEFDQATKIKKFSEGTFDCGICLEPRKGATCHRINQCGHVFCKPCLKDYFTAMIKEGDVGNVQCLNYTCGKDLPPEEVTDEEGNVHKIPRKPGAIAPAELQLLLEAETVERYLKLKRKRVFESMKNVVYCPRNFCKGPALRDNADDQLAICQDCSFAFCANCGKSWHGYKFLCRVAGKLSIEEEKEAKLTADFLESNCTPCPTCLIPISKSGGCNHMYCSRCWTHFCLLCGAFLFPDNPYQHYNQPKSSCYNRLWEGVDESGEILDARPAPPPQPEEPEQPMMIQIVVPGQAPREINNHNQAPAAPPPPEAGPAAAAVAEAANEGGPAGPAIEGDDPFQEAIENEEADSDDDNFGVLEPLNDEDESDFWMIYSRNECFSEGYNMLEDGLTLKEISDFLTDWAASINQHRKNKMGLGAYWRRLIEWRRRVRDPRLKNKGVDLGDYKFTEKAIKMSKMTGRDDEPELIRRWWEIWNGGMSDIAANREWNEDEVRIEDGVLDDLVDRTPR</sequence>
<dbReference type="CDD" id="cd20354">
    <property type="entry name" value="Rcat_RBR_RNF14"/>
    <property type="match status" value="1"/>
</dbReference>
<evidence type="ECO:0000313" key="17">
    <source>
        <dbReference type="Proteomes" id="UP001313282"/>
    </source>
</evidence>
<evidence type="ECO:0000256" key="9">
    <source>
        <dbReference type="ARBA" id="ARBA00022833"/>
    </source>
</evidence>
<evidence type="ECO:0000256" key="2">
    <source>
        <dbReference type="ARBA" id="ARBA00004906"/>
    </source>
</evidence>
<evidence type="ECO:0000259" key="15">
    <source>
        <dbReference type="PROSITE" id="PS51873"/>
    </source>
</evidence>
<dbReference type="PROSITE" id="PS50089">
    <property type="entry name" value="ZF_RING_2"/>
    <property type="match status" value="1"/>
</dbReference>
<comment type="pathway">
    <text evidence="2">Protein modification; protein ubiquitination.</text>
</comment>
<dbReference type="SUPFAM" id="SSF54495">
    <property type="entry name" value="UBC-like"/>
    <property type="match status" value="1"/>
</dbReference>
<gene>
    <name evidence="16" type="primary">ITT1</name>
    <name evidence="16" type="ORF">TWF718_004413</name>
</gene>
<dbReference type="CDD" id="cd20341">
    <property type="entry name" value="BRcat_RBR_RNF14"/>
    <property type="match status" value="1"/>
</dbReference>
<keyword evidence="5" id="KW-0479">Metal-binding</keyword>
<protein>
    <recommendedName>
        <fullName evidence="3">RBR-type E3 ubiquitin transferase</fullName>
        <ecNumber evidence="3">2.3.2.31</ecNumber>
    </recommendedName>
</protein>
<evidence type="ECO:0000256" key="8">
    <source>
        <dbReference type="ARBA" id="ARBA00022786"/>
    </source>
</evidence>
<evidence type="ECO:0000259" key="13">
    <source>
        <dbReference type="PROSITE" id="PS50089"/>
    </source>
</evidence>
<evidence type="ECO:0000256" key="7">
    <source>
        <dbReference type="ARBA" id="ARBA00022771"/>
    </source>
</evidence>
<comment type="caution">
    <text evidence="16">The sequence shown here is derived from an EMBL/GenBank/DDBJ whole genome shotgun (WGS) entry which is preliminary data.</text>
</comment>
<dbReference type="FunFam" id="3.30.40.10:FF:000416">
    <property type="entry name" value="RBR-type E3 ubiquitin transferase"/>
    <property type="match status" value="1"/>
</dbReference>
<dbReference type="Gene3D" id="3.30.40.10">
    <property type="entry name" value="Zinc/RING finger domain, C3HC4 (zinc finger)"/>
    <property type="match status" value="1"/>
</dbReference>
<dbReference type="EC" id="2.3.2.31" evidence="3"/>
<evidence type="ECO:0000256" key="10">
    <source>
        <dbReference type="ARBA" id="ARBA00044508"/>
    </source>
</evidence>
<dbReference type="InterPro" id="IPR047548">
    <property type="entry name" value="Rcat_RBR_RNF14"/>
</dbReference>
<accession>A0AAN8MS83</accession>
<dbReference type="Gene3D" id="1.20.120.1750">
    <property type="match status" value="1"/>
</dbReference>
<dbReference type="GO" id="GO:0008270">
    <property type="term" value="F:zinc ion binding"/>
    <property type="evidence" value="ECO:0007669"/>
    <property type="project" value="UniProtKB-KW"/>
</dbReference>
<dbReference type="EMBL" id="JAVHNR010000002">
    <property type="protein sequence ID" value="KAK6351243.1"/>
    <property type="molecule type" value="Genomic_DNA"/>
</dbReference>
<dbReference type="SMART" id="SM00591">
    <property type="entry name" value="RWD"/>
    <property type="match status" value="1"/>
</dbReference>
<dbReference type="CDD" id="cd23820">
    <property type="entry name" value="RWD_RNF14"/>
    <property type="match status" value="1"/>
</dbReference>
<feature type="region of interest" description="Disordered" evidence="12">
    <location>
        <begin position="493"/>
        <end position="534"/>
    </location>
</feature>
<dbReference type="PANTHER" id="PTHR11685">
    <property type="entry name" value="RBR FAMILY RING FINGER AND IBR DOMAIN-CONTAINING"/>
    <property type="match status" value="1"/>
</dbReference>
<keyword evidence="6" id="KW-0677">Repeat</keyword>
<dbReference type="InterPro" id="IPR002867">
    <property type="entry name" value="IBR_dom"/>
</dbReference>
<dbReference type="Pfam" id="PF01485">
    <property type="entry name" value="IBR"/>
    <property type="match status" value="1"/>
</dbReference>
<dbReference type="PROSITE" id="PS00518">
    <property type="entry name" value="ZF_RING_1"/>
    <property type="match status" value="1"/>
</dbReference>
<dbReference type="SMART" id="SM00647">
    <property type="entry name" value="IBR"/>
    <property type="match status" value="2"/>
</dbReference>
<evidence type="ECO:0000313" key="16">
    <source>
        <dbReference type="EMBL" id="KAK6351243.1"/>
    </source>
</evidence>
<feature type="domain" description="RWD" evidence="14">
    <location>
        <begin position="57"/>
        <end position="179"/>
    </location>
</feature>
<feature type="domain" description="RING-type" evidence="13">
    <location>
        <begin position="217"/>
        <end position="262"/>
    </location>
</feature>
<evidence type="ECO:0000256" key="4">
    <source>
        <dbReference type="ARBA" id="ARBA00022679"/>
    </source>
</evidence>
<evidence type="ECO:0000256" key="1">
    <source>
        <dbReference type="ARBA" id="ARBA00001798"/>
    </source>
</evidence>
<feature type="compositionally biased region" description="Low complexity" evidence="12">
    <location>
        <begin position="510"/>
        <end position="530"/>
    </location>
</feature>
<dbReference type="InterPro" id="IPR044066">
    <property type="entry name" value="TRIAD_supradom"/>
</dbReference>
<evidence type="ECO:0000256" key="3">
    <source>
        <dbReference type="ARBA" id="ARBA00012251"/>
    </source>
</evidence>
<keyword evidence="17" id="KW-1185">Reference proteome</keyword>
<evidence type="ECO:0000259" key="14">
    <source>
        <dbReference type="PROSITE" id="PS50908"/>
    </source>
</evidence>
<keyword evidence="9" id="KW-0862">Zinc</keyword>
<evidence type="ECO:0000256" key="11">
    <source>
        <dbReference type="PROSITE-ProRule" id="PRU00175"/>
    </source>
</evidence>
<dbReference type="PROSITE" id="PS50908">
    <property type="entry name" value="RWD"/>
    <property type="match status" value="1"/>
</dbReference>
<dbReference type="GO" id="GO:0016567">
    <property type="term" value="P:protein ubiquitination"/>
    <property type="evidence" value="ECO:0007669"/>
    <property type="project" value="InterPro"/>
</dbReference>
<dbReference type="SUPFAM" id="SSF57850">
    <property type="entry name" value="RING/U-box"/>
    <property type="match status" value="3"/>
</dbReference>
<name>A0AAN8MS83_9PEZI</name>
<comment type="catalytic activity">
    <reaction evidence="1">
        <text>[E2 ubiquitin-conjugating enzyme]-S-ubiquitinyl-L-cysteine + [acceptor protein]-L-lysine = [E2 ubiquitin-conjugating enzyme]-L-cysteine + [acceptor protein]-N(6)-ubiquitinyl-L-lysine.</text>
        <dbReference type="EC" id="2.3.2.31"/>
    </reaction>
</comment>
<feature type="domain" description="RING-type" evidence="15">
    <location>
        <begin position="213"/>
        <end position="452"/>
    </location>
</feature>
<dbReference type="Gene3D" id="3.10.110.10">
    <property type="entry name" value="Ubiquitin Conjugating Enzyme"/>
    <property type="match status" value="1"/>
</dbReference>
<keyword evidence="8" id="KW-0833">Ubl conjugation pathway</keyword>
<dbReference type="Pfam" id="PF22191">
    <property type="entry name" value="IBR_1"/>
    <property type="match status" value="1"/>
</dbReference>
<dbReference type="InterPro" id="IPR031127">
    <property type="entry name" value="E3_UB_ligase_RBR"/>
</dbReference>
<dbReference type="Proteomes" id="UP001313282">
    <property type="component" value="Unassembled WGS sequence"/>
</dbReference>
<dbReference type="GO" id="GO:0061630">
    <property type="term" value="F:ubiquitin protein ligase activity"/>
    <property type="evidence" value="ECO:0007669"/>
    <property type="project" value="UniProtKB-EC"/>
</dbReference>
<dbReference type="PROSITE" id="PS51873">
    <property type="entry name" value="TRIAD"/>
    <property type="match status" value="1"/>
</dbReference>
<proteinExistence type="inferred from homology"/>
<keyword evidence="4" id="KW-0808">Transferase</keyword>
<dbReference type="InterPro" id="IPR016135">
    <property type="entry name" value="UBQ-conjugating_enzyme/RWD"/>
</dbReference>
<dbReference type="AlphaFoldDB" id="A0AAN8MS83"/>
<dbReference type="InterPro" id="IPR017907">
    <property type="entry name" value="Znf_RING_CS"/>
</dbReference>
<organism evidence="16 17">
    <name type="scientific">Orbilia javanica</name>
    <dbReference type="NCBI Taxonomy" id="47235"/>
    <lineage>
        <taxon>Eukaryota</taxon>
        <taxon>Fungi</taxon>
        <taxon>Dikarya</taxon>
        <taxon>Ascomycota</taxon>
        <taxon>Pezizomycotina</taxon>
        <taxon>Orbiliomycetes</taxon>
        <taxon>Orbiliales</taxon>
        <taxon>Orbiliaceae</taxon>
        <taxon>Orbilia</taxon>
    </lineage>
</organism>
<dbReference type="InterPro" id="IPR013083">
    <property type="entry name" value="Znf_RING/FYVE/PHD"/>
</dbReference>
<dbReference type="InterPro" id="IPR006575">
    <property type="entry name" value="RWD_dom"/>
</dbReference>
<evidence type="ECO:0000256" key="12">
    <source>
        <dbReference type="SAM" id="MobiDB-lite"/>
    </source>
</evidence>
<evidence type="ECO:0000256" key="6">
    <source>
        <dbReference type="ARBA" id="ARBA00022737"/>
    </source>
</evidence>
<dbReference type="Pfam" id="PF05773">
    <property type="entry name" value="RWD"/>
    <property type="match status" value="1"/>
</dbReference>
<comment type="similarity">
    <text evidence="10">Belongs to the RBR family. RNF14 subfamily.</text>
</comment>